<dbReference type="InterPro" id="IPR000835">
    <property type="entry name" value="HTH_MarR-typ"/>
</dbReference>
<dbReference type="InterPro" id="IPR036390">
    <property type="entry name" value="WH_DNA-bd_sf"/>
</dbReference>
<dbReference type="PANTHER" id="PTHR33164">
    <property type="entry name" value="TRANSCRIPTIONAL REGULATOR, MARR FAMILY"/>
    <property type="match status" value="1"/>
</dbReference>
<protein>
    <submittedName>
        <fullName evidence="2">MarR family transcriptional regulator</fullName>
    </submittedName>
</protein>
<dbReference type="SUPFAM" id="SSF46785">
    <property type="entry name" value="Winged helix' DNA-binding domain"/>
    <property type="match status" value="1"/>
</dbReference>
<dbReference type="EMBL" id="CP127294">
    <property type="protein sequence ID" value="WIX81988.1"/>
    <property type="molecule type" value="Genomic_DNA"/>
</dbReference>
<dbReference type="SMART" id="SM00347">
    <property type="entry name" value="HTH_MARR"/>
    <property type="match status" value="1"/>
</dbReference>
<dbReference type="RefSeq" id="WP_285972569.1">
    <property type="nucleotide sequence ID" value="NZ_CP127294.1"/>
</dbReference>
<dbReference type="GO" id="GO:0006950">
    <property type="term" value="P:response to stress"/>
    <property type="evidence" value="ECO:0007669"/>
    <property type="project" value="TreeGrafter"/>
</dbReference>
<dbReference type="Pfam" id="PF12802">
    <property type="entry name" value="MarR_2"/>
    <property type="match status" value="1"/>
</dbReference>
<proteinExistence type="predicted"/>
<name>A0A9Y2IP88_9PSEU</name>
<evidence type="ECO:0000313" key="3">
    <source>
        <dbReference type="Proteomes" id="UP001236014"/>
    </source>
</evidence>
<organism evidence="2 3">
    <name type="scientific">Amycolatopsis carbonis</name>
    <dbReference type="NCBI Taxonomy" id="715471"/>
    <lineage>
        <taxon>Bacteria</taxon>
        <taxon>Bacillati</taxon>
        <taxon>Actinomycetota</taxon>
        <taxon>Actinomycetes</taxon>
        <taxon>Pseudonocardiales</taxon>
        <taxon>Pseudonocardiaceae</taxon>
        <taxon>Amycolatopsis</taxon>
    </lineage>
</organism>
<dbReference type="InterPro" id="IPR039422">
    <property type="entry name" value="MarR/SlyA-like"/>
</dbReference>
<dbReference type="KEGG" id="acab:QRX50_15095"/>
<dbReference type="InterPro" id="IPR036388">
    <property type="entry name" value="WH-like_DNA-bd_sf"/>
</dbReference>
<sequence>MTATHGERPVPHLSEDELLAWRGLLELEARVLGVLDAELRADHDLSIAEFDTLYQLWLQPGGRCRMKDLAEKLVVSRGGVTKLITRLRSRGLVARVSQPGQQAVDAQLTETGEKLLATAMDTHFDGVRRLVTSRLSAAELHTLRTVTERLREPPA</sequence>
<dbReference type="PROSITE" id="PS50995">
    <property type="entry name" value="HTH_MARR_2"/>
    <property type="match status" value="1"/>
</dbReference>
<evidence type="ECO:0000259" key="1">
    <source>
        <dbReference type="PROSITE" id="PS50995"/>
    </source>
</evidence>
<gene>
    <name evidence="2" type="ORF">QRX50_15095</name>
</gene>
<dbReference type="Gene3D" id="1.10.10.10">
    <property type="entry name" value="Winged helix-like DNA-binding domain superfamily/Winged helix DNA-binding domain"/>
    <property type="match status" value="1"/>
</dbReference>
<dbReference type="Proteomes" id="UP001236014">
    <property type="component" value="Chromosome"/>
</dbReference>
<evidence type="ECO:0000313" key="2">
    <source>
        <dbReference type="EMBL" id="WIX81988.1"/>
    </source>
</evidence>
<dbReference type="PANTHER" id="PTHR33164:SF99">
    <property type="entry name" value="MARR FAMILY REGULATORY PROTEIN"/>
    <property type="match status" value="1"/>
</dbReference>
<dbReference type="GO" id="GO:0003700">
    <property type="term" value="F:DNA-binding transcription factor activity"/>
    <property type="evidence" value="ECO:0007669"/>
    <property type="project" value="InterPro"/>
</dbReference>
<feature type="domain" description="HTH marR-type" evidence="1">
    <location>
        <begin position="15"/>
        <end position="152"/>
    </location>
</feature>
<dbReference type="AlphaFoldDB" id="A0A9Y2IP88"/>
<reference evidence="2 3" key="1">
    <citation type="submission" date="2023-06" db="EMBL/GenBank/DDBJ databases">
        <authorList>
            <person name="Oyuntsetseg B."/>
            <person name="Kim S.B."/>
        </authorList>
    </citation>
    <scope>NUCLEOTIDE SEQUENCE [LARGE SCALE GENOMIC DNA]</scope>
    <source>
        <strain evidence="2 3">2-15</strain>
    </source>
</reference>
<keyword evidence="3" id="KW-1185">Reference proteome</keyword>
<accession>A0A9Y2IP88</accession>